<reference evidence="1 2" key="1">
    <citation type="submission" date="2013-11" db="EMBL/GenBank/DDBJ databases">
        <title>Genome sequencing of Stegodyphus mimosarum.</title>
        <authorList>
            <person name="Bechsgaard J."/>
        </authorList>
    </citation>
    <scope>NUCLEOTIDE SEQUENCE [LARGE SCALE GENOMIC DNA]</scope>
</reference>
<keyword evidence="2" id="KW-1185">Reference proteome</keyword>
<dbReference type="EMBL" id="KK115020">
    <property type="protein sequence ID" value="KFM63970.1"/>
    <property type="molecule type" value="Genomic_DNA"/>
</dbReference>
<dbReference type="Proteomes" id="UP000054359">
    <property type="component" value="Unassembled WGS sequence"/>
</dbReference>
<organism evidence="1 2">
    <name type="scientific">Stegodyphus mimosarum</name>
    <name type="common">African social velvet spider</name>
    <dbReference type="NCBI Taxonomy" id="407821"/>
    <lineage>
        <taxon>Eukaryota</taxon>
        <taxon>Metazoa</taxon>
        <taxon>Ecdysozoa</taxon>
        <taxon>Arthropoda</taxon>
        <taxon>Chelicerata</taxon>
        <taxon>Arachnida</taxon>
        <taxon>Araneae</taxon>
        <taxon>Araneomorphae</taxon>
        <taxon>Entelegynae</taxon>
        <taxon>Eresoidea</taxon>
        <taxon>Eresidae</taxon>
        <taxon>Stegodyphus</taxon>
    </lineage>
</organism>
<accession>A0A087TFT1</accession>
<proteinExistence type="predicted"/>
<feature type="non-terminal residue" evidence="1">
    <location>
        <position position="129"/>
    </location>
</feature>
<name>A0A087TFT1_STEMI</name>
<dbReference type="Gene3D" id="3.30.420.10">
    <property type="entry name" value="Ribonuclease H-like superfamily/Ribonuclease H"/>
    <property type="match status" value="1"/>
</dbReference>
<dbReference type="AlphaFoldDB" id="A0A087TFT1"/>
<dbReference type="OrthoDB" id="4843387at2759"/>
<gene>
    <name evidence="1" type="ORF">X975_22522</name>
</gene>
<dbReference type="GO" id="GO:0003676">
    <property type="term" value="F:nucleic acid binding"/>
    <property type="evidence" value="ECO:0007669"/>
    <property type="project" value="InterPro"/>
</dbReference>
<sequence length="129" mass="14690">MNAQVYRDDILDAYVCPFAGAIGDAFLLQDDNARPHRARIIDDYLQQETIIRMEWPARYPGLKPIEFVWDALGRHLAAVNPPAQTLAALATRLQKQWLSLPMELIDHIIESITHCCICHIASRGDHIPY</sequence>
<dbReference type="InterPro" id="IPR036397">
    <property type="entry name" value="RNaseH_sf"/>
</dbReference>
<evidence type="ECO:0000313" key="1">
    <source>
        <dbReference type="EMBL" id="KFM63970.1"/>
    </source>
</evidence>
<evidence type="ECO:0000313" key="2">
    <source>
        <dbReference type="Proteomes" id="UP000054359"/>
    </source>
</evidence>
<protein>
    <submittedName>
        <fullName evidence="1">Transposable element Tcb2 transposase</fullName>
    </submittedName>
</protein>